<name>A0ABU8BU62_9RHOB</name>
<accession>A0ABU8BU62</accession>
<dbReference type="Pfam" id="PF09601">
    <property type="entry name" value="DUF2459"/>
    <property type="match status" value="1"/>
</dbReference>
<dbReference type="EMBL" id="JBALHR010000004">
    <property type="protein sequence ID" value="MEH7828242.1"/>
    <property type="molecule type" value="Genomic_DNA"/>
</dbReference>
<organism evidence="2 3">
    <name type="scientific">Gemmobacter denitrificans</name>
    <dbReference type="NCBI Taxonomy" id="3123040"/>
    <lineage>
        <taxon>Bacteria</taxon>
        <taxon>Pseudomonadati</taxon>
        <taxon>Pseudomonadota</taxon>
        <taxon>Alphaproteobacteria</taxon>
        <taxon>Rhodobacterales</taxon>
        <taxon>Paracoccaceae</taxon>
        <taxon>Gemmobacter</taxon>
    </lineage>
</organism>
<sequence>MIATTPTTTTDSPPMWRGLALFVALPLGLVILWIVAGVLGALIPGQVARHDGPDLVQIGLIATPIHYDLLLPITPELQSRFGFAAADGVGITAPDAGWLLIGWGAHEFYTSAGGYSDVPLHAVWRGIVGDASVLRLEAWGQFALADLPEVQPITLTESGYAALLDRIEAEITPPRLLRAPGLTEADAFYHARTGFSALRTCNVWMGETLREAGVPLGAWLPTPQALRLSLWFWGD</sequence>
<comment type="caution">
    <text evidence="2">The sequence shown here is derived from an EMBL/GenBank/DDBJ whole genome shotgun (WGS) entry which is preliminary data.</text>
</comment>
<dbReference type="InterPro" id="IPR011727">
    <property type="entry name" value="CHP02117"/>
</dbReference>
<evidence type="ECO:0000313" key="2">
    <source>
        <dbReference type="EMBL" id="MEH7828242.1"/>
    </source>
</evidence>
<keyword evidence="1" id="KW-0472">Membrane</keyword>
<feature type="transmembrane region" description="Helical" evidence="1">
    <location>
        <begin position="20"/>
        <end position="43"/>
    </location>
</feature>
<gene>
    <name evidence="2" type="ORF">V6590_08770</name>
</gene>
<protein>
    <submittedName>
        <fullName evidence="2">DUF2459 domain-containing protein</fullName>
    </submittedName>
</protein>
<keyword evidence="1" id="KW-1133">Transmembrane helix</keyword>
<reference evidence="2" key="1">
    <citation type="submission" date="2024-02" db="EMBL/GenBank/DDBJ databases">
        <title>Genome sequences of strain Gemmobacter sp. JM10B15.</title>
        <authorList>
            <person name="Zhang M."/>
        </authorList>
    </citation>
    <scope>NUCLEOTIDE SEQUENCE</scope>
    <source>
        <strain evidence="2">JM10B15</strain>
    </source>
</reference>
<evidence type="ECO:0000256" key="1">
    <source>
        <dbReference type="SAM" id="Phobius"/>
    </source>
</evidence>
<dbReference type="Proteomes" id="UP001431963">
    <property type="component" value="Unassembled WGS sequence"/>
</dbReference>
<keyword evidence="1" id="KW-0812">Transmembrane</keyword>
<keyword evidence="3" id="KW-1185">Reference proteome</keyword>
<dbReference type="RefSeq" id="WP_335422014.1">
    <property type="nucleotide sequence ID" value="NZ_JBALHR010000004.1"/>
</dbReference>
<evidence type="ECO:0000313" key="3">
    <source>
        <dbReference type="Proteomes" id="UP001431963"/>
    </source>
</evidence>
<proteinExistence type="predicted"/>